<feature type="region of interest" description="Disordered" evidence="9">
    <location>
        <begin position="374"/>
        <end position="403"/>
    </location>
</feature>
<feature type="transmembrane region" description="Helical" evidence="10">
    <location>
        <begin position="20"/>
        <end position="43"/>
    </location>
</feature>
<keyword evidence="8" id="KW-0112">Calmodulin-binding</keyword>
<sequence length="403" mass="45783">MAEEEATTTLETTLEFTPTWAVATVCFILILVSILLEHLLNLLGKYFNRKRRKSLIQALDKIKSELMLLGFVSLLLTVSQRRIAKICIPKSVGETFLPCTETSSDAEEETTCAEQGMVSFLSSQGVEELQYLIFVLAFFHVLSCVLTFSLGMAKMKRWESWEAETRTLDYQFLNDPRRFQLSHQTSFGKRHLKFWSDHRFLQWPACFFRQFFHSVYKVDYFTLRHGFITMLLVVGTKLQGIMTKMCLESPQVVRGPLLYKFGFRSCFHKQNEDIIIRLAMGVVVQILCGYVTLPLYALVTQMGTSMGKAVFTESVTEGLKKWRAKAKKTLAMENTNHLSYATTSLDASLDTSLETSLDHSPSFTLATASFSLERDGPNPISDSEIVALEIEDEEQVTGKGKQK</sequence>
<dbReference type="EMBL" id="PKMF04000045">
    <property type="protein sequence ID" value="KAK7855428.1"/>
    <property type="molecule type" value="Genomic_DNA"/>
</dbReference>
<accession>A0AAW0LWK1</accession>
<evidence type="ECO:0000256" key="7">
    <source>
        <dbReference type="ARBA" id="ARBA00023265"/>
    </source>
</evidence>
<evidence type="ECO:0000256" key="5">
    <source>
        <dbReference type="ARBA" id="ARBA00022989"/>
    </source>
</evidence>
<keyword evidence="7 8" id="KW-0568">Pathogenesis-related protein</keyword>
<evidence type="ECO:0000256" key="10">
    <source>
        <dbReference type="SAM" id="Phobius"/>
    </source>
</evidence>
<dbReference type="PANTHER" id="PTHR31942:SF72">
    <property type="entry name" value="MLO-LIKE PROTEIN"/>
    <property type="match status" value="1"/>
</dbReference>
<proteinExistence type="inferred from homology"/>
<name>A0AAW0LWK1_QUESU</name>
<evidence type="ECO:0000313" key="11">
    <source>
        <dbReference type="EMBL" id="KAK7855428.1"/>
    </source>
</evidence>
<evidence type="ECO:0000256" key="4">
    <source>
        <dbReference type="ARBA" id="ARBA00022821"/>
    </source>
</evidence>
<comment type="function">
    <text evidence="8">May be involved in modulation of pathogen defense and leaf cell death.</text>
</comment>
<evidence type="ECO:0000256" key="2">
    <source>
        <dbReference type="ARBA" id="ARBA00006574"/>
    </source>
</evidence>
<gene>
    <name evidence="11" type="primary">MLO12_5</name>
    <name evidence="8" type="synonym">MLO</name>
    <name evidence="11" type="ORF">CFP56_027787</name>
</gene>
<dbReference type="Pfam" id="PF03094">
    <property type="entry name" value="Mlo"/>
    <property type="match status" value="2"/>
</dbReference>
<feature type="non-terminal residue" evidence="11">
    <location>
        <position position="403"/>
    </location>
</feature>
<evidence type="ECO:0000256" key="6">
    <source>
        <dbReference type="ARBA" id="ARBA00023136"/>
    </source>
</evidence>
<comment type="domain">
    <text evidence="8">The C-terminus contains a calmodulin-binding domain, which binds calmodulin in a calcium-dependent fashion.</text>
</comment>
<keyword evidence="12" id="KW-1185">Reference proteome</keyword>
<dbReference type="GO" id="GO:0016020">
    <property type="term" value="C:membrane"/>
    <property type="evidence" value="ECO:0007669"/>
    <property type="project" value="UniProtKB-SubCell"/>
</dbReference>
<dbReference type="GO" id="GO:0006952">
    <property type="term" value="P:defense response"/>
    <property type="evidence" value="ECO:0007669"/>
    <property type="project" value="UniProtKB-KW"/>
</dbReference>
<comment type="caution">
    <text evidence="11">The sequence shown here is derived from an EMBL/GenBank/DDBJ whole genome shotgun (WGS) entry which is preliminary data.</text>
</comment>
<reference evidence="11 12" key="1">
    <citation type="journal article" date="2018" name="Sci. Data">
        <title>The draft genome sequence of cork oak.</title>
        <authorList>
            <person name="Ramos A.M."/>
            <person name="Usie A."/>
            <person name="Barbosa P."/>
            <person name="Barros P.M."/>
            <person name="Capote T."/>
            <person name="Chaves I."/>
            <person name="Simoes F."/>
            <person name="Abreu I."/>
            <person name="Carrasquinho I."/>
            <person name="Faro C."/>
            <person name="Guimaraes J.B."/>
            <person name="Mendonca D."/>
            <person name="Nobrega F."/>
            <person name="Rodrigues L."/>
            <person name="Saibo N.J.M."/>
            <person name="Varela M.C."/>
            <person name="Egas C."/>
            <person name="Matos J."/>
            <person name="Miguel C.M."/>
            <person name="Oliveira M.M."/>
            <person name="Ricardo C.P."/>
            <person name="Goncalves S."/>
        </authorList>
    </citation>
    <scope>NUCLEOTIDE SEQUENCE [LARGE SCALE GENOMIC DNA]</scope>
    <source>
        <strain evidence="12">cv. HL8</strain>
    </source>
</reference>
<comment type="similarity">
    <text evidence="2 8">Belongs to the MLO family.</text>
</comment>
<dbReference type="AlphaFoldDB" id="A0AAW0LWK1"/>
<feature type="transmembrane region" description="Helical" evidence="10">
    <location>
        <begin position="274"/>
        <end position="299"/>
    </location>
</feature>
<dbReference type="InterPro" id="IPR004326">
    <property type="entry name" value="Mlo"/>
</dbReference>
<evidence type="ECO:0000313" key="12">
    <source>
        <dbReference type="Proteomes" id="UP000237347"/>
    </source>
</evidence>
<keyword evidence="4 8" id="KW-0611">Plant defense</keyword>
<feature type="transmembrane region" description="Helical" evidence="10">
    <location>
        <begin position="129"/>
        <end position="150"/>
    </location>
</feature>
<keyword evidence="5 8" id="KW-1133">Transmembrane helix</keyword>
<evidence type="ECO:0000256" key="1">
    <source>
        <dbReference type="ARBA" id="ARBA00004141"/>
    </source>
</evidence>
<organism evidence="11 12">
    <name type="scientific">Quercus suber</name>
    <name type="common">Cork oak</name>
    <dbReference type="NCBI Taxonomy" id="58331"/>
    <lineage>
        <taxon>Eukaryota</taxon>
        <taxon>Viridiplantae</taxon>
        <taxon>Streptophyta</taxon>
        <taxon>Embryophyta</taxon>
        <taxon>Tracheophyta</taxon>
        <taxon>Spermatophyta</taxon>
        <taxon>Magnoliopsida</taxon>
        <taxon>eudicotyledons</taxon>
        <taxon>Gunneridae</taxon>
        <taxon>Pentapetalae</taxon>
        <taxon>rosids</taxon>
        <taxon>fabids</taxon>
        <taxon>Fagales</taxon>
        <taxon>Fagaceae</taxon>
        <taxon>Quercus</taxon>
    </lineage>
</organism>
<keyword evidence="6 8" id="KW-0472">Membrane</keyword>
<evidence type="ECO:0000256" key="3">
    <source>
        <dbReference type="ARBA" id="ARBA00022692"/>
    </source>
</evidence>
<dbReference type="GO" id="GO:0005516">
    <property type="term" value="F:calmodulin binding"/>
    <property type="evidence" value="ECO:0007669"/>
    <property type="project" value="UniProtKB-KW"/>
</dbReference>
<dbReference type="PANTHER" id="PTHR31942">
    <property type="entry name" value="MLO-LIKE PROTEIN 1"/>
    <property type="match status" value="1"/>
</dbReference>
<keyword evidence="3 8" id="KW-0812">Transmembrane</keyword>
<feature type="transmembrane region" description="Helical" evidence="10">
    <location>
        <begin position="64"/>
        <end position="83"/>
    </location>
</feature>
<evidence type="ECO:0000256" key="8">
    <source>
        <dbReference type="RuleBase" id="RU280816"/>
    </source>
</evidence>
<evidence type="ECO:0000256" key="9">
    <source>
        <dbReference type="SAM" id="MobiDB-lite"/>
    </source>
</evidence>
<dbReference type="Proteomes" id="UP000237347">
    <property type="component" value="Unassembled WGS sequence"/>
</dbReference>
<comment type="subcellular location">
    <subcellularLocation>
        <location evidence="1 8">Membrane</location>
        <topology evidence="1 8">Multi-pass membrane protein</topology>
    </subcellularLocation>
</comment>
<protein>
    <recommendedName>
        <fullName evidence="8">MLO-like protein</fullName>
    </recommendedName>
</protein>